<gene>
    <name evidence="1" type="ORF">GmarT_57850</name>
</gene>
<keyword evidence="2" id="KW-1185">Reference proteome</keyword>
<name>A0ABX5YW91_9PLAN</name>
<sequence>MRKRSATWRAYRTKIRNRAERSEQEVAATRFVPEADVLYFPGTAGRAGPWHTGNLCHVVVIPSISDVRVPPLGLTDGTDATSKKLTRGGRLIYGHGIRDFRSRTDVDVAGNQVVGDLNLLATSDADCEVFLAFGDQAVGDAGLLDV</sequence>
<organism evidence="1 2">
    <name type="scientific">Gimesia maris</name>
    <dbReference type="NCBI Taxonomy" id="122"/>
    <lineage>
        <taxon>Bacteria</taxon>
        <taxon>Pseudomonadati</taxon>
        <taxon>Planctomycetota</taxon>
        <taxon>Planctomycetia</taxon>
        <taxon>Planctomycetales</taxon>
        <taxon>Planctomycetaceae</taxon>
        <taxon>Gimesia</taxon>
    </lineage>
</organism>
<proteinExistence type="predicted"/>
<evidence type="ECO:0000313" key="2">
    <source>
        <dbReference type="Proteomes" id="UP000322887"/>
    </source>
</evidence>
<accession>A0ABX5YW91</accession>
<reference evidence="1 2" key="1">
    <citation type="submission" date="2019-08" db="EMBL/GenBank/DDBJ databases">
        <title>Deep-cultivation of Planctomycetes and their phenomic and genomic characterization uncovers novel biology.</title>
        <authorList>
            <person name="Wiegand S."/>
            <person name="Jogler M."/>
            <person name="Boedeker C."/>
            <person name="Pinto D."/>
            <person name="Vollmers J."/>
            <person name="Rivas-Marin E."/>
            <person name="Kohn T."/>
            <person name="Peeters S.H."/>
            <person name="Heuer A."/>
            <person name="Rast P."/>
            <person name="Oberbeckmann S."/>
            <person name="Bunk B."/>
            <person name="Jeske O."/>
            <person name="Meyerdierks A."/>
            <person name="Storesund J.E."/>
            <person name="Kallscheuer N."/>
            <person name="Luecker S."/>
            <person name="Lage O.M."/>
            <person name="Pohl T."/>
            <person name="Merkel B.J."/>
            <person name="Hornburger P."/>
            <person name="Mueller R.-W."/>
            <person name="Bruemmer F."/>
            <person name="Labrenz M."/>
            <person name="Spormann A.M."/>
            <person name="Op den Camp H."/>
            <person name="Overmann J."/>
            <person name="Amann R."/>
            <person name="Jetten M.S.M."/>
            <person name="Mascher T."/>
            <person name="Medema M.H."/>
            <person name="Devos D.P."/>
            <person name="Kaster A.-K."/>
            <person name="Ovreas L."/>
            <person name="Rohde M."/>
            <person name="Galperin M.Y."/>
            <person name="Jogler C."/>
        </authorList>
    </citation>
    <scope>NUCLEOTIDE SEQUENCE [LARGE SCALE GENOMIC DNA]</scope>
    <source>
        <strain evidence="1 2">DSM 8797</strain>
    </source>
</reference>
<evidence type="ECO:0000313" key="1">
    <source>
        <dbReference type="EMBL" id="QEG19878.1"/>
    </source>
</evidence>
<dbReference type="EMBL" id="CP042910">
    <property type="protein sequence ID" value="QEG19878.1"/>
    <property type="molecule type" value="Genomic_DNA"/>
</dbReference>
<dbReference type="Proteomes" id="UP000322887">
    <property type="component" value="Chromosome"/>
</dbReference>
<protein>
    <submittedName>
        <fullName evidence="1">Uncharacterized protein</fullName>
    </submittedName>
</protein>